<dbReference type="InterPro" id="IPR000477">
    <property type="entry name" value="RT_dom"/>
</dbReference>
<dbReference type="PANTHER" id="PTHR31635">
    <property type="entry name" value="REVERSE TRANSCRIPTASE DOMAIN-CONTAINING PROTEIN-RELATED"/>
    <property type="match status" value="1"/>
</dbReference>
<dbReference type="CDD" id="cd01650">
    <property type="entry name" value="RT_nLTR_like"/>
    <property type="match status" value="1"/>
</dbReference>
<sequence length="430" mass="49322">MEELQEIQKQLEREHKHTPSAGTLQKLTTIRTEINTLSTQAIKRKFVYSFGYPAKCFAASSQPLNAADVTTGNIITHPSKIQDAFESFYKNLYAGVPRGAEYEMDDFLNSLCLPSLNEEQNKMMIAEVTEAELMNAINRLKYNKSPGSDGYTAEWYWEFKQDLIPTLLTNFNCVLKTAQMPPSWKEAIISAIPKEGKDKMECGSYRPISVLNIDYRLFISIMAKRMEEILPDLISNDQTGFIRRRQTQDNIRRTLHVIHQIQTSKSTAMLMSIDAEKAFDSVNWDFLYKVLDKFGLHKEIVDTVRALYTNPTARIKVNGSLSNSFVLQRGNRQGCAWSPLLFALYLEPLAQSIRQNKDIKGITIAGQEHKLKHIKTQNTYKTQQKCSRMLGAVLNFCYLVSTQAIKYQRPDLVCGNRQMNFFLLLLFDYI</sequence>
<reference evidence="3" key="1">
    <citation type="submission" date="2023-09" db="UniProtKB">
        <authorList>
            <consortium name="Ensembl"/>
        </authorList>
    </citation>
    <scope>IDENTIFICATION</scope>
</reference>
<evidence type="ECO:0000259" key="2">
    <source>
        <dbReference type="PROSITE" id="PS50878"/>
    </source>
</evidence>
<feature type="region of interest" description="Disordered" evidence="1">
    <location>
        <begin position="1"/>
        <end position="21"/>
    </location>
</feature>
<dbReference type="PROSITE" id="PS50878">
    <property type="entry name" value="RT_POL"/>
    <property type="match status" value="1"/>
</dbReference>
<dbReference type="GeneTree" id="ENSGT00940000163630"/>
<dbReference type="PANTHER" id="PTHR31635:SF196">
    <property type="entry name" value="REVERSE TRANSCRIPTASE DOMAIN-CONTAINING PROTEIN-RELATED"/>
    <property type="match status" value="1"/>
</dbReference>
<dbReference type="AlphaFoldDB" id="A0A3B4H6H7"/>
<accession>A0A3B4H6H7</accession>
<dbReference type="SUPFAM" id="SSF56672">
    <property type="entry name" value="DNA/RNA polymerases"/>
    <property type="match status" value="1"/>
</dbReference>
<dbReference type="STRING" id="303518.ENSPNYP00000031417"/>
<dbReference type="InterPro" id="IPR043502">
    <property type="entry name" value="DNA/RNA_pol_sf"/>
</dbReference>
<dbReference type="Pfam" id="PF00078">
    <property type="entry name" value="RVT_1"/>
    <property type="match status" value="1"/>
</dbReference>
<evidence type="ECO:0000313" key="3">
    <source>
        <dbReference type="Ensembl" id="ENSPNYP00000031417.1"/>
    </source>
</evidence>
<protein>
    <recommendedName>
        <fullName evidence="2">Reverse transcriptase domain-containing protein</fullName>
    </recommendedName>
</protein>
<feature type="domain" description="Reverse transcriptase" evidence="2">
    <location>
        <begin position="173"/>
        <end position="430"/>
    </location>
</feature>
<organism evidence="3">
    <name type="scientific">Pundamilia nyererei</name>
    <dbReference type="NCBI Taxonomy" id="303518"/>
    <lineage>
        <taxon>Eukaryota</taxon>
        <taxon>Metazoa</taxon>
        <taxon>Chordata</taxon>
        <taxon>Craniata</taxon>
        <taxon>Vertebrata</taxon>
        <taxon>Euteleostomi</taxon>
        <taxon>Actinopterygii</taxon>
        <taxon>Neopterygii</taxon>
        <taxon>Teleostei</taxon>
        <taxon>Neoteleostei</taxon>
        <taxon>Acanthomorphata</taxon>
        <taxon>Ovalentaria</taxon>
        <taxon>Cichlomorphae</taxon>
        <taxon>Cichliformes</taxon>
        <taxon>Cichlidae</taxon>
        <taxon>African cichlids</taxon>
        <taxon>Pseudocrenilabrinae</taxon>
        <taxon>Haplochromini</taxon>
        <taxon>Pundamilia</taxon>
    </lineage>
</organism>
<evidence type="ECO:0000256" key="1">
    <source>
        <dbReference type="SAM" id="MobiDB-lite"/>
    </source>
</evidence>
<dbReference type="Ensembl" id="ENSPNYT00000032170.1">
    <property type="protein sequence ID" value="ENSPNYP00000031417.1"/>
    <property type="gene ID" value="ENSPNYG00000023697.1"/>
</dbReference>
<proteinExistence type="predicted"/>
<name>A0A3B4H6H7_9CICH</name>